<dbReference type="GeneID" id="5486325"/>
<proteinExistence type="predicted"/>
<keyword evidence="1" id="KW-0812">Transmembrane</keyword>
<evidence type="ECO:0000313" key="3">
    <source>
        <dbReference type="Proteomes" id="UP000001312"/>
    </source>
</evidence>
<gene>
    <name evidence="2" type="ORF">SS1G_08995</name>
</gene>
<evidence type="ECO:0000256" key="1">
    <source>
        <dbReference type="SAM" id="Phobius"/>
    </source>
</evidence>
<dbReference type="KEGG" id="ssl:SS1G_08995"/>
<feature type="transmembrane region" description="Helical" evidence="1">
    <location>
        <begin position="108"/>
        <end position="125"/>
    </location>
</feature>
<dbReference type="InParanoid" id="A7EUI8"/>
<dbReference type="EMBL" id="CH476632">
    <property type="protein sequence ID" value="EDN93130.1"/>
    <property type="molecule type" value="Genomic_DNA"/>
</dbReference>
<protein>
    <submittedName>
        <fullName evidence="2">Uncharacterized protein</fullName>
    </submittedName>
</protein>
<dbReference type="RefSeq" id="XP_001590231.1">
    <property type="nucleotide sequence ID" value="XM_001590181.1"/>
</dbReference>
<reference evidence="3" key="1">
    <citation type="journal article" date="2011" name="PLoS Genet.">
        <title>Genomic analysis of the necrotrophic fungal pathogens Sclerotinia sclerotiorum and Botrytis cinerea.</title>
        <authorList>
            <person name="Amselem J."/>
            <person name="Cuomo C.A."/>
            <person name="van Kan J.A."/>
            <person name="Viaud M."/>
            <person name="Benito E.P."/>
            <person name="Couloux A."/>
            <person name="Coutinho P.M."/>
            <person name="de Vries R.P."/>
            <person name="Dyer P.S."/>
            <person name="Fillinger S."/>
            <person name="Fournier E."/>
            <person name="Gout L."/>
            <person name="Hahn M."/>
            <person name="Kohn L."/>
            <person name="Lapalu N."/>
            <person name="Plummer K.M."/>
            <person name="Pradier J.M."/>
            <person name="Quevillon E."/>
            <person name="Sharon A."/>
            <person name="Simon A."/>
            <person name="ten Have A."/>
            <person name="Tudzynski B."/>
            <person name="Tudzynski P."/>
            <person name="Wincker P."/>
            <person name="Andrew M."/>
            <person name="Anthouard V."/>
            <person name="Beever R.E."/>
            <person name="Beffa R."/>
            <person name="Benoit I."/>
            <person name="Bouzid O."/>
            <person name="Brault B."/>
            <person name="Chen Z."/>
            <person name="Choquer M."/>
            <person name="Collemare J."/>
            <person name="Cotton P."/>
            <person name="Danchin E.G."/>
            <person name="Da Silva C."/>
            <person name="Gautier A."/>
            <person name="Giraud C."/>
            <person name="Giraud T."/>
            <person name="Gonzalez C."/>
            <person name="Grossetete S."/>
            <person name="Guldener U."/>
            <person name="Henrissat B."/>
            <person name="Howlett B.J."/>
            <person name="Kodira C."/>
            <person name="Kretschmer M."/>
            <person name="Lappartient A."/>
            <person name="Leroch M."/>
            <person name="Levis C."/>
            <person name="Mauceli E."/>
            <person name="Neuveglise C."/>
            <person name="Oeser B."/>
            <person name="Pearson M."/>
            <person name="Poulain J."/>
            <person name="Poussereau N."/>
            <person name="Quesneville H."/>
            <person name="Rascle C."/>
            <person name="Schumacher J."/>
            <person name="Segurens B."/>
            <person name="Sexton A."/>
            <person name="Silva E."/>
            <person name="Sirven C."/>
            <person name="Soanes D.M."/>
            <person name="Talbot N.J."/>
            <person name="Templeton M."/>
            <person name="Yandava C."/>
            <person name="Yarden O."/>
            <person name="Zeng Q."/>
            <person name="Rollins J.A."/>
            <person name="Lebrun M.H."/>
            <person name="Dickman M."/>
        </authorList>
    </citation>
    <scope>NUCLEOTIDE SEQUENCE [LARGE SCALE GENOMIC DNA]</scope>
    <source>
        <strain evidence="3">ATCC 18683 / 1980 / Ss-1</strain>
    </source>
</reference>
<sequence>MNNVKIDIFDYTPQDIKNPWPMNFHLALGGDFEGKIEVLVEVRDERIYQNFYKGKDFELMKNTPERNAKDPVIGDPENALMQVGQMLSFARLLRIIDIDINEEGEGDAMIMMKLGIVLSLLLLVVRRIRIKGSFL</sequence>
<keyword evidence="3" id="KW-1185">Reference proteome</keyword>
<accession>A7EUI8</accession>
<keyword evidence="1" id="KW-0472">Membrane</keyword>
<keyword evidence="1" id="KW-1133">Transmembrane helix</keyword>
<evidence type="ECO:0000313" key="2">
    <source>
        <dbReference type="EMBL" id="EDN93130.1"/>
    </source>
</evidence>
<dbReference type="Proteomes" id="UP000001312">
    <property type="component" value="Unassembled WGS sequence"/>
</dbReference>
<organism evidence="2 3">
    <name type="scientific">Sclerotinia sclerotiorum (strain ATCC 18683 / 1980 / Ss-1)</name>
    <name type="common">White mold</name>
    <name type="synonym">Whetzelinia sclerotiorum</name>
    <dbReference type="NCBI Taxonomy" id="665079"/>
    <lineage>
        <taxon>Eukaryota</taxon>
        <taxon>Fungi</taxon>
        <taxon>Dikarya</taxon>
        <taxon>Ascomycota</taxon>
        <taxon>Pezizomycotina</taxon>
        <taxon>Leotiomycetes</taxon>
        <taxon>Helotiales</taxon>
        <taxon>Sclerotiniaceae</taxon>
        <taxon>Sclerotinia</taxon>
    </lineage>
</organism>
<dbReference type="AlphaFoldDB" id="A7EUI8"/>
<name>A7EUI8_SCLS1</name>